<organism evidence="1">
    <name type="scientific">marine metagenome</name>
    <dbReference type="NCBI Taxonomy" id="408172"/>
    <lineage>
        <taxon>unclassified sequences</taxon>
        <taxon>metagenomes</taxon>
        <taxon>ecological metagenomes</taxon>
    </lineage>
</organism>
<gene>
    <name evidence="1" type="ORF">METZ01_LOCUS251767</name>
</gene>
<dbReference type="AlphaFoldDB" id="A0A382IJ72"/>
<feature type="non-terminal residue" evidence="1">
    <location>
        <position position="44"/>
    </location>
</feature>
<dbReference type="EMBL" id="UINC01067337">
    <property type="protein sequence ID" value="SVB98913.1"/>
    <property type="molecule type" value="Genomic_DNA"/>
</dbReference>
<proteinExistence type="predicted"/>
<accession>A0A382IJ72</accession>
<reference evidence="1" key="1">
    <citation type="submission" date="2018-05" db="EMBL/GenBank/DDBJ databases">
        <authorList>
            <person name="Lanie J.A."/>
            <person name="Ng W.-L."/>
            <person name="Kazmierczak K.M."/>
            <person name="Andrzejewski T.M."/>
            <person name="Davidsen T.M."/>
            <person name="Wayne K.J."/>
            <person name="Tettelin H."/>
            <person name="Glass J.I."/>
            <person name="Rusch D."/>
            <person name="Podicherti R."/>
            <person name="Tsui H.-C.T."/>
            <person name="Winkler M.E."/>
        </authorList>
    </citation>
    <scope>NUCLEOTIDE SEQUENCE</scope>
</reference>
<name>A0A382IJ72_9ZZZZ</name>
<evidence type="ECO:0000313" key="1">
    <source>
        <dbReference type="EMBL" id="SVB98913.1"/>
    </source>
</evidence>
<sequence>MLRVDPRFQELQDSFGYQVIILPSIKNRQYGVGKSFVINMIIDL</sequence>
<protein>
    <submittedName>
        <fullName evidence="1">Uncharacterized protein</fullName>
    </submittedName>
</protein>